<dbReference type="EMBL" id="PZQS01000012">
    <property type="protein sequence ID" value="PVD20948.1"/>
    <property type="molecule type" value="Genomic_DNA"/>
</dbReference>
<gene>
    <name evidence="1" type="ORF">C0Q70_19111</name>
</gene>
<keyword evidence="2" id="KW-1185">Reference proteome</keyword>
<protein>
    <submittedName>
        <fullName evidence="1">Uncharacterized protein</fullName>
    </submittedName>
</protein>
<evidence type="ECO:0000313" key="1">
    <source>
        <dbReference type="EMBL" id="PVD20948.1"/>
    </source>
</evidence>
<accession>A0A2T7NIH1</accession>
<dbReference type="OrthoDB" id="5399138at2759"/>
<name>A0A2T7NIH1_POMCA</name>
<organism evidence="1 2">
    <name type="scientific">Pomacea canaliculata</name>
    <name type="common">Golden apple snail</name>
    <dbReference type="NCBI Taxonomy" id="400727"/>
    <lineage>
        <taxon>Eukaryota</taxon>
        <taxon>Metazoa</taxon>
        <taxon>Spiralia</taxon>
        <taxon>Lophotrochozoa</taxon>
        <taxon>Mollusca</taxon>
        <taxon>Gastropoda</taxon>
        <taxon>Caenogastropoda</taxon>
        <taxon>Architaenioglossa</taxon>
        <taxon>Ampullarioidea</taxon>
        <taxon>Ampullariidae</taxon>
        <taxon>Pomacea</taxon>
    </lineage>
</organism>
<proteinExistence type="predicted"/>
<reference evidence="1 2" key="1">
    <citation type="submission" date="2018-04" db="EMBL/GenBank/DDBJ databases">
        <title>The genome of golden apple snail Pomacea canaliculata provides insight into stress tolerance and invasive adaptation.</title>
        <authorList>
            <person name="Liu C."/>
            <person name="Liu B."/>
            <person name="Ren Y."/>
            <person name="Zhang Y."/>
            <person name="Wang H."/>
            <person name="Li S."/>
            <person name="Jiang F."/>
            <person name="Yin L."/>
            <person name="Zhang G."/>
            <person name="Qian W."/>
            <person name="Fan W."/>
        </authorList>
    </citation>
    <scope>NUCLEOTIDE SEQUENCE [LARGE SCALE GENOMIC DNA]</scope>
    <source>
        <strain evidence="1">SZHN2017</strain>
        <tissue evidence="1">Muscle</tissue>
    </source>
</reference>
<dbReference type="Proteomes" id="UP000245119">
    <property type="component" value="Linkage Group LG12"/>
</dbReference>
<dbReference type="STRING" id="400727.A0A2T7NIH1"/>
<comment type="caution">
    <text evidence="1">The sequence shown here is derived from an EMBL/GenBank/DDBJ whole genome shotgun (WGS) entry which is preliminary data.</text>
</comment>
<sequence length="188" mass="19892">MLVSISDINDDDHSYGRPCDEAAYDGGMGFSHFLCLQAADAQLFARQLALGWRRRKGRCRGSTTGSGPAASPGGPAGGCCDGGRILGTNPHTGQPVCSCQYSPGLLTYSRVAAGLTESVYPGSPYATPGKHVCQLVINDRLDAETLAAVQTSPYDLKEAGETWRGITQPTACYPYDPTAMTTYPYTNA</sequence>
<evidence type="ECO:0000313" key="2">
    <source>
        <dbReference type="Proteomes" id="UP000245119"/>
    </source>
</evidence>
<dbReference type="AlphaFoldDB" id="A0A2T7NIH1"/>